<dbReference type="GO" id="GO:0046872">
    <property type="term" value="F:metal ion binding"/>
    <property type="evidence" value="ECO:0007669"/>
    <property type="project" value="UniProtKB-KW"/>
</dbReference>
<gene>
    <name evidence="7" type="ORF">LCGC14_1543110</name>
</gene>
<evidence type="ECO:0000256" key="3">
    <source>
        <dbReference type="ARBA" id="ARBA00022946"/>
    </source>
</evidence>
<keyword evidence="2" id="KW-0479">Metal-binding</keyword>
<dbReference type="GO" id="GO:0051536">
    <property type="term" value="F:iron-sulfur cluster binding"/>
    <property type="evidence" value="ECO:0007669"/>
    <property type="project" value="UniProtKB-KW"/>
</dbReference>
<dbReference type="EMBL" id="LAZR01011702">
    <property type="protein sequence ID" value="KKM60311.1"/>
    <property type="molecule type" value="Genomic_DNA"/>
</dbReference>
<comment type="caution">
    <text evidence="7">The sequence shown here is derived from an EMBL/GenBank/DDBJ whole genome shotgun (WGS) entry which is preliminary data.</text>
</comment>
<evidence type="ECO:0000256" key="5">
    <source>
        <dbReference type="ARBA" id="ARBA00023014"/>
    </source>
</evidence>
<keyword evidence="6" id="KW-0496">Mitochondrion</keyword>
<dbReference type="GO" id="GO:0008168">
    <property type="term" value="F:methyltransferase activity"/>
    <property type="evidence" value="ECO:0007669"/>
    <property type="project" value="InterPro"/>
</dbReference>
<evidence type="ECO:0000313" key="7">
    <source>
        <dbReference type="EMBL" id="KKM60311.1"/>
    </source>
</evidence>
<evidence type="ECO:0000256" key="4">
    <source>
        <dbReference type="ARBA" id="ARBA00023004"/>
    </source>
</evidence>
<sequence length="352" mass="39798">MQIKRVAWTPVPARMIVGLVNGVAGRIAHFRQYDMNDMDDFIYSNYLVNYTKKKNLEDLFYAYQSPALRNTFVNDHSVAALYMITRGRSIMGVMDKIIRQNLDVFNDVESVVDFGGGPGTFLFALSKFKTLNKYTNVERSEAFIGVLNVLVEEFLSSSIPHTRVDSISGNYLELESQDIPTNDLCVFSYTFCECDNSLAGISGLVENSKMVLIIEPGTPSGFNNIIQARDKLIEKGFSAIAPCTASNGFCPLRDSESDWCHFVERLDRSRVQKHLIKGVLGYEDEKYSYLLMSKSPIHSDGKRIISRPDIAKYSVSFDVCSEKSGHIVVKKRENKNNFKIMKKSIRGDLYSE</sequence>
<dbReference type="SUPFAM" id="SSF53335">
    <property type="entry name" value="S-adenosyl-L-methionine-dependent methyltransferases"/>
    <property type="match status" value="1"/>
</dbReference>
<dbReference type="PANTHER" id="PTHR13184">
    <property type="entry name" value="37S RIBOSOMAL PROTEIN S22"/>
    <property type="match status" value="1"/>
</dbReference>
<dbReference type="InterPro" id="IPR052571">
    <property type="entry name" value="Mt_RNA_Methyltransferase"/>
</dbReference>
<protein>
    <recommendedName>
        <fullName evidence="8">Ribosomal small subunit Rsm22</fullName>
    </recommendedName>
</protein>
<dbReference type="GO" id="GO:0005739">
    <property type="term" value="C:mitochondrion"/>
    <property type="evidence" value="ECO:0007669"/>
    <property type="project" value="UniProtKB-SubCell"/>
</dbReference>
<dbReference type="GO" id="GO:0006412">
    <property type="term" value="P:translation"/>
    <property type="evidence" value="ECO:0007669"/>
    <property type="project" value="InterPro"/>
</dbReference>
<dbReference type="Pfam" id="PF09243">
    <property type="entry name" value="Rsm22"/>
    <property type="match status" value="1"/>
</dbReference>
<keyword evidence="4" id="KW-0408">Iron</keyword>
<accession>A0A0F9JDE7</accession>
<evidence type="ECO:0000256" key="2">
    <source>
        <dbReference type="ARBA" id="ARBA00022723"/>
    </source>
</evidence>
<dbReference type="GO" id="GO:0003735">
    <property type="term" value="F:structural constituent of ribosome"/>
    <property type="evidence" value="ECO:0007669"/>
    <property type="project" value="TreeGrafter"/>
</dbReference>
<dbReference type="InterPro" id="IPR015324">
    <property type="entry name" value="Ribosomal_Rsm22-like"/>
</dbReference>
<evidence type="ECO:0000256" key="6">
    <source>
        <dbReference type="ARBA" id="ARBA00023128"/>
    </source>
</evidence>
<proteinExistence type="predicted"/>
<reference evidence="7" key="1">
    <citation type="journal article" date="2015" name="Nature">
        <title>Complex archaea that bridge the gap between prokaryotes and eukaryotes.</title>
        <authorList>
            <person name="Spang A."/>
            <person name="Saw J.H."/>
            <person name="Jorgensen S.L."/>
            <person name="Zaremba-Niedzwiedzka K."/>
            <person name="Martijn J."/>
            <person name="Lind A.E."/>
            <person name="van Eijk R."/>
            <person name="Schleper C."/>
            <person name="Guy L."/>
            <person name="Ettema T.J."/>
        </authorList>
    </citation>
    <scope>NUCLEOTIDE SEQUENCE</scope>
</reference>
<dbReference type="PANTHER" id="PTHR13184:SF5">
    <property type="entry name" value="METHYLTRANSFERASE-LIKE PROTEIN 17, MITOCHONDRIAL"/>
    <property type="match status" value="1"/>
</dbReference>
<dbReference type="GO" id="GO:0015935">
    <property type="term" value="C:small ribosomal subunit"/>
    <property type="evidence" value="ECO:0007669"/>
    <property type="project" value="TreeGrafter"/>
</dbReference>
<evidence type="ECO:0008006" key="8">
    <source>
        <dbReference type="Google" id="ProtNLM"/>
    </source>
</evidence>
<dbReference type="InterPro" id="IPR029063">
    <property type="entry name" value="SAM-dependent_MTases_sf"/>
</dbReference>
<organism evidence="7">
    <name type="scientific">marine sediment metagenome</name>
    <dbReference type="NCBI Taxonomy" id="412755"/>
    <lineage>
        <taxon>unclassified sequences</taxon>
        <taxon>metagenomes</taxon>
        <taxon>ecological metagenomes</taxon>
    </lineage>
</organism>
<name>A0A0F9JDE7_9ZZZZ</name>
<keyword evidence="5" id="KW-0411">Iron-sulfur</keyword>
<comment type="subcellular location">
    <subcellularLocation>
        <location evidence="1">Mitochondrion</location>
    </subcellularLocation>
</comment>
<evidence type="ECO:0000256" key="1">
    <source>
        <dbReference type="ARBA" id="ARBA00004173"/>
    </source>
</evidence>
<dbReference type="AlphaFoldDB" id="A0A0F9JDE7"/>
<dbReference type="Gene3D" id="3.40.50.150">
    <property type="entry name" value="Vaccinia Virus protein VP39"/>
    <property type="match status" value="1"/>
</dbReference>
<keyword evidence="3" id="KW-0809">Transit peptide</keyword>